<dbReference type="EMBL" id="BARU01018839">
    <property type="protein sequence ID" value="GAH60642.1"/>
    <property type="molecule type" value="Genomic_DNA"/>
</dbReference>
<comment type="caution">
    <text evidence="1">The sequence shown here is derived from an EMBL/GenBank/DDBJ whole genome shotgun (WGS) entry which is preliminary data.</text>
</comment>
<reference evidence="1" key="1">
    <citation type="journal article" date="2014" name="Front. Microbiol.">
        <title>High frequency of phylogenetically diverse reductive dehalogenase-homologous genes in deep subseafloor sedimentary metagenomes.</title>
        <authorList>
            <person name="Kawai M."/>
            <person name="Futagami T."/>
            <person name="Toyoda A."/>
            <person name="Takaki Y."/>
            <person name="Nishi S."/>
            <person name="Hori S."/>
            <person name="Arai W."/>
            <person name="Tsubouchi T."/>
            <person name="Morono Y."/>
            <person name="Uchiyama I."/>
            <person name="Ito T."/>
            <person name="Fujiyama A."/>
            <person name="Inagaki F."/>
            <person name="Takami H."/>
        </authorList>
    </citation>
    <scope>NUCLEOTIDE SEQUENCE</scope>
    <source>
        <strain evidence="1">Expedition CK06-06</strain>
    </source>
</reference>
<name>X1GTZ5_9ZZZZ</name>
<proteinExistence type="predicted"/>
<dbReference type="AlphaFoldDB" id="X1GTZ5"/>
<protein>
    <submittedName>
        <fullName evidence="1">Uncharacterized protein</fullName>
    </submittedName>
</protein>
<sequence>MQRLRNLNLIPTGAPGIDKNPCTMPEATLYKETLTLGPIDEDELALFKAQFGALLAAPSSDERKLMLDRLTAYVIALRAIKHELNDIKFRGLNPEDTELGFSFIRPQFTVAGAAAVPQVFKRNWQIAFAAVATWYDWFWNGALTAYTMGKDFGLVITHLKSLVTPVPFMAECRFEVGRTGILIPFDVRMLRVGDTENGTAIVPIPTMILKPRASLYAQALADVAGTDEVALGGLVFGLGRVLKETTPTWLV</sequence>
<gene>
    <name evidence="1" type="ORF">S03H2_31096</name>
</gene>
<accession>X1GTZ5</accession>
<evidence type="ECO:0000313" key="1">
    <source>
        <dbReference type="EMBL" id="GAH60642.1"/>
    </source>
</evidence>
<organism evidence="1">
    <name type="scientific">marine sediment metagenome</name>
    <dbReference type="NCBI Taxonomy" id="412755"/>
    <lineage>
        <taxon>unclassified sequences</taxon>
        <taxon>metagenomes</taxon>
        <taxon>ecological metagenomes</taxon>
    </lineage>
</organism>